<dbReference type="OrthoDB" id="204376at2759"/>
<dbReference type="Gene3D" id="1.25.40.20">
    <property type="entry name" value="Ankyrin repeat-containing domain"/>
    <property type="match status" value="2"/>
</dbReference>
<evidence type="ECO:0000256" key="1">
    <source>
        <dbReference type="ARBA" id="ARBA00022737"/>
    </source>
</evidence>
<evidence type="ECO:0000256" key="3">
    <source>
        <dbReference type="PROSITE-ProRule" id="PRU00023"/>
    </source>
</evidence>
<reference evidence="4 5" key="1">
    <citation type="journal article" date="2010" name="Nature">
        <title>The Ectocarpus genome and the independent evolution of multicellularity in brown algae.</title>
        <authorList>
            <person name="Cock J.M."/>
            <person name="Sterck L."/>
            <person name="Rouze P."/>
            <person name="Scornet D."/>
            <person name="Allen A.E."/>
            <person name="Amoutzias G."/>
            <person name="Anthouard V."/>
            <person name="Artiguenave F."/>
            <person name="Aury J.M."/>
            <person name="Badger J.H."/>
            <person name="Beszteri B."/>
            <person name="Billiau K."/>
            <person name="Bonnet E."/>
            <person name="Bothwell J.H."/>
            <person name="Bowler C."/>
            <person name="Boyen C."/>
            <person name="Brownlee C."/>
            <person name="Carrano C.J."/>
            <person name="Charrier B."/>
            <person name="Cho G.Y."/>
            <person name="Coelho S.M."/>
            <person name="Collen J."/>
            <person name="Corre E."/>
            <person name="Da Silva C."/>
            <person name="Delage L."/>
            <person name="Delaroque N."/>
            <person name="Dittami S.M."/>
            <person name="Doulbeau S."/>
            <person name="Elias M."/>
            <person name="Farnham G."/>
            <person name="Gachon C.M."/>
            <person name="Gschloessl B."/>
            <person name="Heesch S."/>
            <person name="Jabbari K."/>
            <person name="Jubin C."/>
            <person name="Kawai H."/>
            <person name="Kimura K."/>
            <person name="Kloareg B."/>
            <person name="Kupper F.C."/>
            <person name="Lang D."/>
            <person name="Le Bail A."/>
            <person name="Leblanc C."/>
            <person name="Lerouge P."/>
            <person name="Lohr M."/>
            <person name="Lopez P.J."/>
            <person name="Martens C."/>
            <person name="Maumus F."/>
            <person name="Michel G."/>
            <person name="Miranda-Saavedra D."/>
            <person name="Morales J."/>
            <person name="Moreau H."/>
            <person name="Motomura T."/>
            <person name="Nagasato C."/>
            <person name="Napoli C.A."/>
            <person name="Nelson D.R."/>
            <person name="Nyvall-Collen P."/>
            <person name="Peters A.F."/>
            <person name="Pommier C."/>
            <person name="Potin P."/>
            <person name="Poulain J."/>
            <person name="Quesneville H."/>
            <person name="Read B."/>
            <person name="Rensing S.A."/>
            <person name="Ritter A."/>
            <person name="Rousvoal S."/>
            <person name="Samanta M."/>
            <person name="Samson G."/>
            <person name="Schroeder D.C."/>
            <person name="Segurens B."/>
            <person name="Strittmatter M."/>
            <person name="Tonon T."/>
            <person name="Tregear J.W."/>
            <person name="Valentin K."/>
            <person name="von Dassow P."/>
            <person name="Yamagishi T."/>
            <person name="Van de Peer Y."/>
            <person name="Wincker P."/>
        </authorList>
    </citation>
    <scope>NUCLEOTIDE SEQUENCE [LARGE SCALE GENOMIC DNA]</scope>
    <source>
        <strain evidence="5">Ec32 / CCAP1310/4</strain>
    </source>
</reference>
<evidence type="ECO:0000256" key="2">
    <source>
        <dbReference type="ARBA" id="ARBA00023043"/>
    </source>
</evidence>
<organism evidence="4 5">
    <name type="scientific">Ectocarpus siliculosus</name>
    <name type="common">Brown alga</name>
    <name type="synonym">Conferva siliculosa</name>
    <dbReference type="NCBI Taxonomy" id="2880"/>
    <lineage>
        <taxon>Eukaryota</taxon>
        <taxon>Sar</taxon>
        <taxon>Stramenopiles</taxon>
        <taxon>Ochrophyta</taxon>
        <taxon>PX clade</taxon>
        <taxon>Phaeophyceae</taxon>
        <taxon>Ectocarpales</taxon>
        <taxon>Ectocarpaceae</taxon>
        <taxon>Ectocarpus</taxon>
    </lineage>
</organism>
<keyword evidence="5" id="KW-1185">Reference proteome</keyword>
<dbReference type="Proteomes" id="UP000002630">
    <property type="component" value="Linkage Group LG24"/>
</dbReference>
<gene>
    <name evidence="4" type="ORF">Esi_0441_0008</name>
</gene>
<dbReference type="InterPro" id="IPR036770">
    <property type="entry name" value="Ankyrin_rpt-contain_sf"/>
</dbReference>
<dbReference type="OMA" id="NEWHRES"/>
<keyword evidence="1" id="KW-0677">Repeat</keyword>
<dbReference type="SMART" id="SM00248">
    <property type="entry name" value="ANK"/>
    <property type="match status" value="4"/>
</dbReference>
<proteinExistence type="predicted"/>
<name>D7G181_ECTSI</name>
<dbReference type="STRING" id="2880.D7G181"/>
<keyword evidence="2 3" id="KW-0040">ANK repeat</keyword>
<dbReference type="Pfam" id="PF12796">
    <property type="entry name" value="Ank_2"/>
    <property type="match status" value="1"/>
</dbReference>
<feature type="repeat" description="ANK" evidence="3">
    <location>
        <begin position="15"/>
        <end position="47"/>
    </location>
</feature>
<dbReference type="EMBL" id="FN649749">
    <property type="protein sequence ID" value="CBJ33191.1"/>
    <property type="molecule type" value="Genomic_DNA"/>
</dbReference>
<dbReference type="InParanoid" id="D7G181"/>
<protein>
    <submittedName>
        <fullName evidence="4">Ankyrin repeat protein E4_8</fullName>
    </submittedName>
</protein>
<dbReference type="PROSITE" id="PS50088">
    <property type="entry name" value="ANK_REPEAT"/>
    <property type="match status" value="4"/>
</dbReference>
<dbReference type="AlphaFoldDB" id="D7G181"/>
<dbReference type="SUPFAM" id="SSF48403">
    <property type="entry name" value="Ankyrin repeat"/>
    <property type="match status" value="1"/>
</dbReference>
<feature type="repeat" description="ANK" evidence="3">
    <location>
        <begin position="148"/>
        <end position="177"/>
    </location>
</feature>
<dbReference type="PROSITE" id="PS50297">
    <property type="entry name" value="ANK_REP_REGION"/>
    <property type="match status" value="2"/>
</dbReference>
<dbReference type="EMBL" id="FN648643">
    <property type="protein sequence ID" value="CBJ33191.1"/>
    <property type="molecule type" value="Genomic_DNA"/>
</dbReference>
<dbReference type="Pfam" id="PF00023">
    <property type="entry name" value="Ank"/>
    <property type="match status" value="1"/>
</dbReference>
<sequence>MDNNSTMLDDRLSVDQGTELTRAVRSGDYDLTKKLVADGASLDAKHHHETPLDTASRDGNTEIVEALLAAGADASLRRGGVFSALQLAAANGHALVLSALIRHGVDVNEWHRESGINYSPSHGRENIQPEAIAILVGAGASTHERDAGGGTSLHDASDDLSLEAAVALLKRGADINALLVISMDASHCTEQQIT</sequence>
<accession>D7G181</accession>
<feature type="repeat" description="ANK" evidence="3">
    <location>
        <begin position="80"/>
        <end position="112"/>
    </location>
</feature>
<evidence type="ECO:0000313" key="5">
    <source>
        <dbReference type="Proteomes" id="UP000002630"/>
    </source>
</evidence>
<feature type="repeat" description="ANK" evidence="3">
    <location>
        <begin position="47"/>
        <end position="79"/>
    </location>
</feature>
<dbReference type="InterPro" id="IPR002110">
    <property type="entry name" value="Ankyrin_rpt"/>
</dbReference>
<dbReference type="PANTHER" id="PTHR24171">
    <property type="entry name" value="ANKYRIN REPEAT DOMAIN-CONTAINING PROTEIN 39-RELATED"/>
    <property type="match status" value="1"/>
</dbReference>
<evidence type="ECO:0000313" key="4">
    <source>
        <dbReference type="EMBL" id="CBJ33191.1"/>
    </source>
</evidence>
<dbReference type="eggNOG" id="KOG4177">
    <property type="taxonomic scope" value="Eukaryota"/>
</dbReference>